<dbReference type="InterPro" id="IPR050090">
    <property type="entry name" value="Tyrosine_recombinase_XerCD"/>
</dbReference>
<dbReference type="GO" id="GO:0003677">
    <property type="term" value="F:DNA binding"/>
    <property type="evidence" value="ECO:0007669"/>
    <property type="project" value="UniProtKB-UniRule"/>
</dbReference>
<evidence type="ECO:0000256" key="5">
    <source>
        <dbReference type="PROSITE-ProRule" id="PRU01248"/>
    </source>
</evidence>
<dbReference type="GO" id="GO:0006310">
    <property type="term" value="P:DNA recombination"/>
    <property type="evidence" value="ECO:0007669"/>
    <property type="project" value="UniProtKB-KW"/>
</dbReference>
<keyword evidence="4" id="KW-0233">DNA recombination</keyword>
<dbReference type="Proteomes" id="UP000320582">
    <property type="component" value="Unassembled WGS sequence"/>
</dbReference>
<dbReference type="PANTHER" id="PTHR30349">
    <property type="entry name" value="PHAGE INTEGRASE-RELATED"/>
    <property type="match status" value="1"/>
</dbReference>
<dbReference type="Pfam" id="PF00589">
    <property type="entry name" value="Phage_integrase"/>
    <property type="match status" value="1"/>
</dbReference>
<evidence type="ECO:0000313" key="9">
    <source>
        <dbReference type="Proteomes" id="UP000320582"/>
    </source>
</evidence>
<comment type="similarity">
    <text evidence="1">Belongs to the 'phage' integrase family.</text>
</comment>
<feature type="domain" description="Tyr recombinase" evidence="6">
    <location>
        <begin position="102"/>
        <end position="277"/>
    </location>
</feature>
<proteinExistence type="inferred from homology"/>
<dbReference type="InterPro" id="IPR004107">
    <property type="entry name" value="Integrase_SAM-like_N"/>
</dbReference>
<dbReference type="PROSITE" id="PS51898">
    <property type="entry name" value="TYR_RECOMBINASE"/>
    <property type="match status" value="1"/>
</dbReference>
<keyword evidence="9" id="KW-1185">Reference proteome</keyword>
<evidence type="ECO:0000259" key="6">
    <source>
        <dbReference type="PROSITE" id="PS51898"/>
    </source>
</evidence>
<dbReference type="PROSITE" id="PS51900">
    <property type="entry name" value="CB"/>
    <property type="match status" value="1"/>
</dbReference>
<accession>A0A543K4D8</accession>
<evidence type="ECO:0000256" key="1">
    <source>
        <dbReference type="ARBA" id="ARBA00008857"/>
    </source>
</evidence>
<sequence>MTEERVSPLRQRMIEDMRIRGMGDKAQKSHIRAIKDFAAFLRRSPDTATPEELRAYQLHMTELGIAPPTFNARIMALRFLFGTTCKREDMHQHMQFRRQPRRLPNVLSVQDVSAVLAAAPGPGLKYRAALSISYGAGLRAAEVCNLKIRDIDSDRMLIHVEQGKGGKDRKVMLSPGLLELLRAYWCEARPTGWLFPGKPRINPISPRQLSRTFLTAKHLAGVTGASTLHTLRHSFATHLLEANTDVRVIQVLLGHASLTTTQKYAHVATRLIRDTVSPFEALAQLGDQLAPPTPTPD</sequence>
<dbReference type="AlphaFoldDB" id="A0A543K4D8"/>
<evidence type="ECO:0000256" key="4">
    <source>
        <dbReference type="ARBA" id="ARBA00023172"/>
    </source>
</evidence>
<feature type="domain" description="Core-binding (CB)" evidence="7">
    <location>
        <begin position="4"/>
        <end position="85"/>
    </location>
</feature>
<dbReference type="PANTHER" id="PTHR30349:SF64">
    <property type="entry name" value="PROPHAGE INTEGRASE INTD-RELATED"/>
    <property type="match status" value="1"/>
</dbReference>
<dbReference type="InterPro" id="IPR010998">
    <property type="entry name" value="Integrase_recombinase_N"/>
</dbReference>
<dbReference type="SUPFAM" id="SSF56349">
    <property type="entry name" value="DNA breaking-rejoining enzymes"/>
    <property type="match status" value="1"/>
</dbReference>
<dbReference type="InterPro" id="IPR013762">
    <property type="entry name" value="Integrase-like_cat_sf"/>
</dbReference>
<gene>
    <name evidence="8" type="ORF">BD293_4241</name>
</gene>
<reference evidence="8 9" key="1">
    <citation type="submission" date="2019-06" db="EMBL/GenBank/DDBJ databases">
        <title>Genomic Encyclopedia of Archaeal and Bacterial Type Strains, Phase II (KMG-II): from individual species to whole genera.</title>
        <authorList>
            <person name="Goeker M."/>
        </authorList>
    </citation>
    <scope>NUCLEOTIDE SEQUENCE [LARGE SCALE GENOMIC DNA]</scope>
    <source>
        <strain evidence="8 9">DSM 18423</strain>
    </source>
</reference>
<dbReference type="InterPro" id="IPR002104">
    <property type="entry name" value="Integrase_catalytic"/>
</dbReference>
<dbReference type="Gene3D" id="1.10.150.130">
    <property type="match status" value="1"/>
</dbReference>
<dbReference type="RefSeq" id="WP_142085513.1">
    <property type="nucleotide sequence ID" value="NZ_VFPT01000004.1"/>
</dbReference>
<keyword evidence="2" id="KW-0229">DNA integration</keyword>
<name>A0A543K4D8_9RHOB</name>
<protein>
    <submittedName>
        <fullName evidence="8">Site-specific recombinase XerD</fullName>
    </submittedName>
</protein>
<dbReference type="EMBL" id="VFPT01000004">
    <property type="protein sequence ID" value="TQM89925.1"/>
    <property type="molecule type" value="Genomic_DNA"/>
</dbReference>
<dbReference type="Pfam" id="PF13495">
    <property type="entry name" value="Phage_int_SAM_4"/>
    <property type="match status" value="1"/>
</dbReference>
<dbReference type="Gene3D" id="1.10.443.10">
    <property type="entry name" value="Intergrase catalytic core"/>
    <property type="match status" value="1"/>
</dbReference>
<dbReference type="InterPro" id="IPR044068">
    <property type="entry name" value="CB"/>
</dbReference>
<dbReference type="InterPro" id="IPR011010">
    <property type="entry name" value="DNA_brk_join_enz"/>
</dbReference>
<evidence type="ECO:0000256" key="2">
    <source>
        <dbReference type="ARBA" id="ARBA00022908"/>
    </source>
</evidence>
<evidence type="ECO:0000313" key="8">
    <source>
        <dbReference type="EMBL" id="TQM89925.1"/>
    </source>
</evidence>
<organism evidence="8 9">
    <name type="scientific">Roseinatronobacter monicus</name>
    <dbReference type="NCBI Taxonomy" id="393481"/>
    <lineage>
        <taxon>Bacteria</taxon>
        <taxon>Pseudomonadati</taxon>
        <taxon>Pseudomonadota</taxon>
        <taxon>Alphaproteobacteria</taxon>
        <taxon>Rhodobacterales</taxon>
        <taxon>Paracoccaceae</taxon>
        <taxon>Roseinatronobacter</taxon>
    </lineage>
</organism>
<evidence type="ECO:0000256" key="3">
    <source>
        <dbReference type="ARBA" id="ARBA00023125"/>
    </source>
</evidence>
<evidence type="ECO:0000259" key="7">
    <source>
        <dbReference type="PROSITE" id="PS51900"/>
    </source>
</evidence>
<dbReference type="GO" id="GO:0015074">
    <property type="term" value="P:DNA integration"/>
    <property type="evidence" value="ECO:0007669"/>
    <property type="project" value="UniProtKB-KW"/>
</dbReference>
<comment type="caution">
    <text evidence="8">The sequence shown here is derived from an EMBL/GenBank/DDBJ whole genome shotgun (WGS) entry which is preliminary data.</text>
</comment>
<keyword evidence="3 5" id="KW-0238">DNA-binding</keyword>
<dbReference type="OrthoDB" id="9801717at2"/>